<sequence>MLIMHDSGLKDSYPLRDGASFEKNAGSYNITLTDIQDGHVTAHVLDTKCFR</sequence>
<dbReference type="Proteomes" id="UP000256530">
    <property type="component" value="Unassembled WGS sequence"/>
</dbReference>
<reference evidence="1 2" key="1">
    <citation type="submission" date="2018-08" db="EMBL/GenBank/DDBJ databases">
        <title>Freshwater and sediment microbial communities from various areas in North America, analyzing microbe dynamics in response to fracking.</title>
        <authorList>
            <person name="Lamendella R."/>
        </authorList>
    </citation>
    <scope>NUCLEOTIDE SEQUENCE [LARGE SCALE GENOMIC DNA]</scope>
    <source>
        <strain evidence="1 2">DB-1</strain>
    </source>
</reference>
<dbReference type="AlphaFoldDB" id="A0A3D9VBM5"/>
<dbReference type="EMBL" id="QTTY01000007">
    <property type="protein sequence ID" value="REF38879.1"/>
    <property type="molecule type" value="Genomic_DNA"/>
</dbReference>
<protein>
    <submittedName>
        <fullName evidence="1">Uncharacterized protein</fullName>
    </submittedName>
</protein>
<evidence type="ECO:0000313" key="1">
    <source>
        <dbReference type="EMBL" id="REF38879.1"/>
    </source>
</evidence>
<dbReference type="RefSeq" id="WP_002137658.1">
    <property type="nucleotide sequence ID" value="NZ_JBNNIN010000003.1"/>
</dbReference>
<proteinExistence type="predicted"/>
<organism evidence="1 2">
    <name type="scientific">Bacillus mycoides</name>
    <dbReference type="NCBI Taxonomy" id="1405"/>
    <lineage>
        <taxon>Bacteria</taxon>
        <taxon>Bacillati</taxon>
        <taxon>Bacillota</taxon>
        <taxon>Bacilli</taxon>
        <taxon>Bacillales</taxon>
        <taxon>Bacillaceae</taxon>
        <taxon>Bacillus</taxon>
        <taxon>Bacillus cereus group</taxon>
    </lineage>
</organism>
<name>A0A3D9VBM5_BACMY</name>
<evidence type="ECO:0000313" key="2">
    <source>
        <dbReference type="Proteomes" id="UP000256530"/>
    </source>
</evidence>
<comment type="caution">
    <text evidence="1">The sequence shown here is derived from an EMBL/GenBank/DDBJ whole genome shotgun (WGS) entry which is preliminary data.</text>
</comment>
<gene>
    <name evidence="1" type="ORF">DET55_107119</name>
</gene>
<accession>A0A3D9VBM5</accession>